<evidence type="ECO:0000313" key="3">
    <source>
        <dbReference type="Proteomes" id="UP000190774"/>
    </source>
</evidence>
<keyword evidence="1" id="KW-0732">Signal</keyword>
<organism evidence="2 3">
    <name type="scientific">Prosthecobacter debontii</name>
    <dbReference type="NCBI Taxonomy" id="48467"/>
    <lineage>
        <taxon>Bacteria</taxon>
        <taxon>Pseudomonadati</taxon>
        <taxon>Verrucomicrobiota</taxon>
        <taxon>Verrucomicrobiia</taxon>
        <taxon>Verrucomicrobiales</taxon>
        <taxon>Verrucomicrobiaceae</taxon>
        <taxon>Prosthecobacter</taxon>
    </lineage>
</organism>
<protein>
    <recommendedName>
        <fullName evidence="4">Trypsin-like peptidase domain-containing protein</fullName>
    </recommendedName>
</protein>
<reference evidence="3" key="1">
    <citation type="submission" date="2017-02" db="EMBL/GenBank/DDBJ databases">
        <authorList>
            <person name="Varghese N."/>
            <person name="Submissions S."/>
        </authorList>
    </citation>
    <scope>NUCLEOTIDE SEQUENCE [LARGE SCALE GENOMIC DNA]</scope>
    <source>
        <strain evidence="3">ATCC 700200</strain>
    </source>
</reference>
<dbReference type="Proteomes" id="UP000190774">
    <property type="component" value="Unassembled WGS sequence"/>
</dbReference>
<dbReference type="EMBL" id="FUYE01000015">
    <property type="protein sequence ID" value="SKB03534.1"/>
    <property type="molecule type" value="Genomic_DNA"/>
</dbReference>
<gene>
    <name evidence="2" type="ORF">SAMN02745166_03835</name>
</gene>
<sequence>MRNLLLITLLVASTHVLCANEKPTGKFLFQPMLIWATSEVTHQGTGYLLKHENHAYGVTSIHFLDFDAGGLFEAIWLDVHSSKPIAGFRTSAGKPKTTSIQKFEDIQNDFLIMPLEKIPDGCVGIEIEKVAHYSKGHKLWFPNKAEEESIGYTWVEAEIVEDKGHMMTARLLSEVKLQGRSGSPFFSQETGKAIGMLMGGDENEIYLCPTRGIVDSLESNPTPIPLMESITNR</sequence>
<dbReference type="RefSeq" id="WP_078814999.1">
    <property type="nucleotide sequence ID" value="NZ_FUYE01000015.1"/>
</dbReference>
<feature type="chain" id="PRO_5013069427" description="Trypsin-like peptidase domain-containing protein" evidence="1">
    <location>
        <begin position="19"/>
        <end position="233"/>
    </location>
</feature>
<dbReference type="STRING" id="48467.SAMN02745166_03835"/>
<keyword evidence="3" id="KW-1185">Reference proteome</keyword>
<evidence type="ECO:0000313" key="2">
    <source>
        <dbReference type="EMBL" id="SKB03534.1"/>
    </source>
</evidence>
<proteinExistence type="predicted"/>
<accession>A0A1T4YNX2</accession>
<feature type="signal peptide" evidence="1">
    <location>
        <begin position="1"/>
        <end position="18"/>
    </location>
</feature>
<name>A0A1T4YNX2_9BACT</name>
<evidence type="ECO:0008006" key="4">
    <source>
        <dbReference type="Google" id="ProtNLM"/>
    </source>
</evidence>
<dbReference type="AlphaFoldDB" id="A0A1T4YNX2"/>
<evidence type="ECO:0000256" key="1">
    <source>
        <dbReference type="SAM" id="SignalP"/>
    </source>
</evidence>